<dbReference type="InterPro" id="IPR009057">
    <property type="entry name" value="Homeodomain-like_sf"/>
</dbReference>
<dbReference type="RefSeq" id="WP_135099499.1">
    <property type="nucleotide sequence ID" value="NZ_JADGLW010000016.1"/>
</dbReference>
<organism evidence="4 5">
    <name type="scientific">Jeotgalicoccus nanhaiensis</name>
    <dbReference type="NCBI Taxonomy" id="568603"/>
    <lineage>
        <taxon>Bacteria</taxon>
        <taxon>Bacillati</taxon>
        <taxon>Bacillota</taxon>
        <taxon>Bacilli</taxon>
        <taxon>Bacillales</taxon>
        <taxon>Staphylococcaceae</taxon>
        <taxon>Jeotgalicoccus</taxon>
    </lineage>
</organism>
<comment type="caution">
    <text evidence="4">The sequence shown here is derived from an EMBL/GenBank/DDBJ whole genome shotgun (WGS) entry which is preliminary data.</text>
</comment>
<evidence type="ECO:0000256" key="1">
    <source>
        <dbReference type="ARBA" id="ARBA00038232"/>
    </source>
</evidence>
<dbReference type="InterPro" id="IPR052057">
    <property type="entry name" value="IS150/IS1296_orfA-like"/>
</dbReference>
<dbReference type="Pfam" id="PF13518">
    <property type="entry name" value="HTH_28"/>
    <property type="match status" value="1"/>
</dbReference>
<dbReference type="SUPFAM" id="SSF48295">
    <property type="entry name" value="TrpR-like"/>
    <property type="match status" value="1"/>
</dbReference>
<dbReference type="PANTHER" id="PTHR33795">
    <property type="entry name" value="INSERTION ELEMENT IS150 PROTEIN INSJ"/>
    <property type="match status" value="1"/>
</dbReference>
<comment type="similarity">
    <text evidence="1">Belongs to the IS150/IS1296 orfA family.</text>
</comment>
<evidence type="ECO:0000259" key="3">
    <source>
        <dbReference type="Pfam" id="PF13518"/>
    </source>
</evidence>
<dbReference type="InterPro" id="IPR036388">
    <property type="entry name" value="WH-like_DNA-bd_sf"/>
</dbReference>
<dbReference type="EMBL" id="JADGLW010000016">
    <property type="protein sequence ID" value="MBF0754847.1"/>
    <property type="molecule type" value="Genomic_DNA"/>
</dbReference>
<name>A0ABR9Y139_9STAP</name>
<dbReference type="PANTHER" id="PTHR33795:SF1">
    <property type="entry name" value="INSERTION ELEMENT IS150 PROTEIN INSJ"/>
    <property type="match status" value="1"/>
</dbReference>
<evidence type="ECO:0000313" key="4">
    <source>
        <dbReference type="EMBL" id="MBF0754847.1"/>
    </source>
</evidence>
<evidence type="ECO:0000313" key="5">
    <source>
        <dbReference type="Proteomes" id="UP000647980"/>
    </source>
</evidence>
<sequence length="179" mass="20995">MKNNKHSFEFKLTVVTDYLNGEGGFQYLSKKYSIRDSLIKIWVTQYNQFGDEGLAKSMTHTHYSGEFKRAVLQYRQENQLSYRETAIHFGLKNSSMIANWQRKLLECGPAALDSHLGRSRKHMVKDDQSNNKTTNRDEPLNETEREELERLREQLRMSKLENIILKKLNALPKNPTDNK</sequence>
<dbReference type="InterPro" id="IPR010921">
    <property type="entry name" value="Trp_repressor/repl_initiator"/>
</dbReference>
<dbReference type="Gene3D" id="1.10.10.10">
    <property type="entry name" value="Winged helix-like DNA-binding domain superfamily/Winged helix DNA-binding domain"/>
    <property type="match status" value="2"/>
</dbReference>
<feature type="domain" description="Insertion element IS150 protein InsJ-like helix-turn-helix" evidence="3">
    <location>
        <begin position="67"/>
        <end position="118"/>
    </location>
</feature>
<reference evidence="4 5" key="1">
    <citation type="submission" date="2020-10" db="EMBL/GenBank/DDBJ databases">
        <title>Mouse Oral microbiota.</title>
        <authorList>
            <person name="Joseph S."/>
            <person name="Aduse-Opoku J."/>
        </authorList>
    </citation>
    <scope>NUCLEOTIDE SEQUENCE [LARGE SCALE GENOMIC DNA]</scope>
    <source>
        <strain evidence="4 5">19428wE5_W307</strain>
    </source>
</reference>
<feature type="compositionally biased region" description="Basic and acidic residues" evidence="2">
    <location>
        <begin position="124"/>
        <end position="146"/>
    </location>
</feature>
<keyword evidence="5" id="KW-1185">Reference proteome</keyword>
<dbReference type="Proteomes" id="UP000647980">
    <property type="component" value="Unassembled WGS sequence"/>
</dbReference>
<dbReference type="SUPFAM" id="SSF46689">
    <property type="entry name" value="Homeodomain-like"/>
    <property type="match status" value="1"/>
</dbReference>
<gene>
    <name evidence="4" type="ORF">IR135_11490</name>
</gene>
<proteinExistence type="inferred from homology"/>
<evidence type="ECO:0000256" key="2">
    <source>
        <dbReference type="SAM" id="MobiDB-lite"/>
    </source>
</evidence>
<dbReference type="InterPro" id="IPR055247">
    <property type="entry name" value="InsJ-like_HTH"/>
</dbReference>
<accession>A0ABR9Y139</accession>
<feature type="region of interest" description="Disordered" evidence="2">
    <location>
        <begin position="118"/>
        <end position="146"/>
    </location>
</feature>
<protein>
    <submittedName>
        <fullName evidence="4">Transposase</fullName>
    </submittedName>
</protein>